<organism evidence="8 9">
    <name type="scientific">Branchiostoma belcheri</name>
    <name type="common">Amphioxus</name>
    <dbReference type="NCBI Taxonomy" id="7741"/>
    <lineage>
        <taxon>Eukaryota</taxon>
        <taxon>Metazoa</taxon>
        <taxon>Chordata</taxon>
        <taxon>Cephalochordata</taxon>
        <taxon>Leptocardii</taxon>
        <taxon>Amphioxiformes</taxon>
        <taxon>Branchiostomatidae</taxon>
        <taxon>Branchiostoma</taxon>
    </lineage>
</organism>
<evidence type="ECO:0000313" key="8">
    <source>
        <dbReference type="Proteomes" id="UP000515135"/>
    </source>
</evidence>
<dbReference type="InterPro" id="IPR047149">
    <property type="entry name" value="KIF11-like"/>
</dbReference>
<feature type="region of interest" description="Disordered" evidence="7">
    <location>
        <begin position="1"/>
        <end position="21"/>
    </location>
</feature>
<dbReference type="GO" id="GO:0005524">
    <property type="term" value="F:ATP binding"/>
    <property type="evidence" value="ECO:0007669"/>
    <property type="project" value="UniProtKB-KW"/>
</dbReference>
<name>A0A6P5AYA0_BRABE</name>
<dbReference type="OrthoDB" id="3176171at2759"/>
<dbReference type="InterPro" id="IPR036961">
    <property type="entry name" value="Kinesin_motor_dom_sf"/>
</dbReference>
<accession>A0A6P5AYA0</accession>
<evidence type="ECO:0000256" key="2">
    <source>
        <dbReference type="ARBA" id="ARBA00022490"/>
    </source>
</evidence>
<keyword evidence="3" id="KW-0547">Nucleotide-binding</keyword>
<keyword evidence="8" id="KW-1185">Reference proteome</keyword>
<keyword evidence="5" id="KW-0505">Motor protein</keyword>
<dbReference type="SUPFAM" id="SSF52540">
    <property type="entry name" value="P-loop containing nucleoside triphosphate hydrolases"/>
    <property type="match status" value="1"/>
</dbReference>
<dbReference type="PANTHER" id="PTHR47970:SF12">
    <property type="entry name" value="KINESIN FAMILY MEMBER 11"/>
    <property type="match status" value="1"/>
</dbReference>
<sequence>MATKLKSASGGSNGAPRESNIQVMVRVRPLNQTEKSKGSHSIVDVKNNREVCVATKERGFGGHNTKKFSFDRNLATTKQDSAEKEYLVQQHVTTEGKLYNQASLLLETADSSLGDVEGLHKKLDRKKHIETLNKVCQHYFQKGFQASLTEMQHHVEENANAQLNTCTSLMSDLGKCLTNQTHDVNSQLTKMVDTLRQGLVDITATQQQENWKDWAAGTKAAVSKYK</sequence>
<evidence type="ECO:0000256" key="4">
    <source>
        <dbReference type="ARBA" id="ARBA00022840"/>
    </source>
</evidence>
<dbReference type="GO" id="GO:0008574">
    <property type="term" value="F:plus-end-directed microtubule motor activity"/>
    <property type="evidence" value="ECO:0007669"/>
    <property type="project" value="TreeGrafter"/>
</dbReference>
<dbReference type="GO" id="GO:0005634">
    <property type="term" value="C:nucleus"/>
    <property type="evidence" value="ECO:0007669"/>
    <property type="project" value="TreeGrafter"/>
</dbReference>
<dbReference type="Gene3D" id="3.40.850.10">
    <property type="entry name" value="Kinesin motor domain"/>
    <property type="match status" value="1"/>
</dbReference>
<comment type="subcellular location">
    <subcellularLocation>
        <location evidence="1">Cytoplasm</location>
        <location evidence="1">Cytoskeleton</location>
    </subcellularLocation>
</comment>
<dbReference type="Proteomes" id="UP000515135">
    <property type="component" value="Unplaced"/>
</dbReference>
<gene>
    <name evidence="9" type="primary">LOC109488268</name>
</gene>
<keyword evidence="2" id="KW-0963">Cytoplasm</keyword>
<dbReference type="RefSeq" id="XP_019648022.1">
    <property type="nucleotide sequence ID" value="XM_019792463.1"/>
</dbReference>
<dbReference type="GO" id="GO:0005876">
    <property type="term" value="C:spindle microtubule"/>
    <property type="evidence" value="ECO:0007669"/>
    <property type="project" value="TreeGrafter"/>
</dbReference>
<dbReference type="KEGG" id="bbel:109488268"/>
<reference evidence="9" key="1">
    <citation type="submission" date="2025-08" db="UniProtKB">
        <authorList>
            <consortium name="RefSeq"/>
        </authorList>
    </citation>
    <scope>IDENTIFICATION</scope>
    <source>
        <tissue evidence="9">Gonad</tissue>
    </source>
</reference>
<evidence type="ECO:0000256" key="3">
    <source>
        <dbReference type="ARBA" id="ARBA00022741"/>
    </source>
</evidence>
<dbReference type="GO" id="GO:0090307">
    <property type="term" value="P:mitotic spindle assembly"/>
    <property type="evidence" value="ECO:0007669"/>
    <property type="project" value="TreeGrafter"/>
</dbReference>
<dbReference type="AlphaFoldDB" id="A0A6P5AYA0"/>
<dbReference type="PANTHER" id="PTHR47970">
    <property type="entry name" value="KINESIN-LIKE PROTEIN KIF11"/>
    <property type="match status" value="1"/>
</dbReference>
<evidence type="ECO:0000313" key="9">
    <source>
        <dbReference type="RefSeq" id="XP_019648022.1"/>
    </source>
</evidence>
<feature type="non-terminal residue" evidence="9">
    <location>
        <position position="226"/>
    </location>
</feature>
<evidence type="ECO:0000256" key="7">
    <source>
        <dbReference type="SAM" id="MobiDB-lite"/>
    </source>
</evidence>
<protein>
    <submittedName>
        <fullName evidence="9">Kinesin-like protein KIF11</fullName>
    </submittedName>
</protein>
<keyword evidence="6" id="KW-0206">Cytoskeleton</keyword>
<proteinExistence type="predicted"/>
<dbReference type="GeneID" id="109488268"/>
<dbReference type="GO" id="GO:0051231">
    <property type="term" value="P:spindle elongation"/>
    <property type="evidence" value="ECO:0007669"/>
    <property type="project" value="TreeGrafter"/>
</dbReference>
<dbReference type="GO" id="GO:0072686">
    <property type="term" value="C:mitotic spindle"/>
    <property type="evidence" value="ECO:0007669"/>
    <property type="project" value="TreeGrafter"/>
</dbReference>
<evidence type="ECO:0000256" key="1">
    <source>
        <dbReference type="ARBA" id="ARBA00004245"/>
    </source>
</evidence>
<evidence type="ECO:0000256" key="5">
    <source>
        <dbReference type="ARBA" id="ARBA00023175"/>
    </source>
</evidence>
<evidence type="ECO:0000256" key="6">
    <source>
        <dbReference type="ARBA" id="ARBA00023212"/>
    </source>
</evidence>
<dbReference type="InterPro" id="IPR027417">
    <property type="entry name" value="P-loop_NTPase"/>
</dbReference>
<keyword evidence="4" id="KW-0067">ATP-binding</keyword>